<gene>
    <name evidence="2" type="ORF">E6K77_02595</name>
</gene>
<dbReference type="InterPro" id="IPR011050">
    <property type="entry name" value="Pectin_lyase_fold/virulence"/>
</dbReference>
<evidence type="ECO:0000259" key="1">
    <source>
        <dbReference type="Pfam" id="PF13229"/>
    </source>
</evidence>
<dbReference type="InterPro" id="IPR012334">
    <property type="entry name" value="Pectin_lyas_fold"/>
</dbReference>
<dbReference type="Gene3D" id="2.160.20.10">
    <property type="entry name" value="Single-stranded right-handed beta-helix, Pectin lyase-like"/>
    <property type="match status" value="1"/>
</dbReference>
<name>A0A538TPK8_UNCEI</name>
<feature type="domain" description="Right handed beta helix" evidence="1">
    <location>
        <begin position="208"/>
        <end position="367"/>
    </location>
</feature>
<dbReference type="NCBIfam" id="TIGR03804">
    <property type="entry name" value="para_beta_helix"/>
    <property type="match status" value="2"/>
</dbReference>
<proteinExistence type="predicted"/>
<dbReference type="Proteomes" id="UP000317366">
    <property type="component" value="Unassembled WGS sequence"/>
</dbReference>
<dbReference type="InterPro" id="IPR006626">
    <property type="entry name" value="PbH1"/>
</dbReference>
<dbReference type="EMBL" id="VBOX01000018">
    <property type="protein sequence ID" value="TMQ65538.1"/>
    <property type="molecule type" value="Genomic_DNA"/>
</dbReference>
<dbReference type="InterPro" id="IPR039448">
    <property type="entry name" value="Beta_helix"/>
</dbReference>
<dbReference type="SMART" id="SM00710">
    <property type="entry name" value="PbH1"/>
    <property type="match status" value="6"/>
</dbReference>
<dbReference type="AlphaFoldDB" id="A0A538TPK8"/>
<protein>
    <recommendedName>
        <fullName evidence="1">Right handed beta helix domain-containing protein</fullName>
    </recommendedName>
</protein>
<dbReference type="InterPro" id="IPR022441">
    <property type="entry name" value="Para_beta_helix_rpt-2"/>
</dbReference>
<evidence type="ECO:0000313" key="2">
    <source>
        <dbReference type="EMBL" id="TMQ65538.1"/>
    </source>
</evidence>
<dbReference type="SUPFAM" id="SSF51126">
    <property type="entry name" value="Pectin lyase-like"/>
    <property type="match status" value="1"/>
</dbReference>
<organism evidence="2 3">
    <name type="scientific">Eiseniibacteriota bacterium</name>
    <dbReference type="NCBI Taxonomy" id="2212470"/>
    <lineage>
        <taxon>Bacteria</taxon>
        <taxon>Candidatus Eiseniibacteriota</taxon>
    </lineage>
</organism>
<sequence>MSRRALGVEKHLLLDVISVHPSGRIVRSLACLAVCWMLLLLGPGAAIGAGTFYVDNTSASCSNTGPGTEAQPYCTISAAIATRNGPGTTILVKPGIYREMATINFSGAAGNPFVIKALGGPVIVDGSDDYSGTSKWSSYTGNVYLASAVTTAPSQVFVDGTRLSVSTASPAFLATNSFVWVSGQGLYVNIGGPNPGSRTTLVGKRASAFYITGRSYVTIDGFTTTHCDDKAIRLGSSSNFVTIRNNTCTLNYRYGIYVTGCNNVLIEKNSVSDNADHGIVLTNSTSGGSRNCTIQDNESFRNAHQTIRRAVGIRVYGSPANVIQRNRLHDNQDSGVQIEAGSDSCVSIQNRSWNNGDHGFDQLYASGVSHIGDVSYGNFKDGFSIEGIAPNAKVYNCIAIDNGLTTNEFDLWVNDSSAAGFAGDYNIFWNSSSRPAVKFINTQYATLGAYTAATGQDAHSTQADPRFVS</sequence>
<reference evidence="2 3" key="1">
    <citation type="journal article" date="2019" name="Nat. Microbiol.">
        <title>Mediterranean grassland soil C-N compound turnover is dependent on rainfall and depth, and is mediated by genomically divergent microorganisms.</title>
        <authorList>
            <person name="Diamond S."/>
            <person name="Andeer P.F."/>
            <person name="Li Z."/>
            <person name="Crits-Christoph A."/>
            <person name="Burstein D."/>
            <person name="Anantharaman K."/>
            <person name="Lane K.R."/>
            <person name="Thomas B.C."/>
            <person name="Pan C."/>
            <person name="Northen T.R."/>
            <person name="Banfield J.F."/>
        </authorList>
    </citation>
    <scope>NUCLEOTIDE SEQUENCE [LARGE SCALE GENOMIC DNA]</scope>
    <source>
        <strain evidence="2">WS_7</strain>
    </source>
</reference>
<comment type="caution">
    <text evidence="2">The sequence shown here is derived from an EMBL/GenBank/DDBJ whole genome shotgun (WGS) entry which is preliminary data.</text>
</comment>
<evidence type="ECO:0000313" key="3">
    <source>
        <dbReference type="Proteomes" id="UP000317366"/>
    </source>
</evidence>
<feature type="non-terminal residue" evidence="2">
    <location>
        <position position="469"/>
    </location>
</feature>
<dbReference type="Pfam" id="PF13229">
    <property type="entry name" value="Beta_helix"/>
    <property type="match status" value="1"/>
</dbReference>
<accession>A0A538TPK8</accession>